<reference evidence="1 4" key="2">
    <citation type="journal article" date="2023" name="Phytobiomes J">
        <title>Deciphering the key players within the bacterial microbiota associated with aerial crown gall tumors on rhododendron: Insights into the gallobiome.</title>
        <authorList>
            <person name="Kuzmanovic N."/>
            <person name="Nesme J."/>
            <person name="Wolf J."/>
            <person name="Neumann-Schaal M."/>
            <person name="Petersen J."/>
            <person name="Fernandez-Gnecco G."/>
            <person name="Sproeer C."/>
            <person name="Bunk B."/>
            <person name="Overmann J."/>
            <person name="Sorensen S.J."/>
            <person name="Idczak E."/>
            <person name="Smalla K."/>
        </authorList>
    </citation>
    <scope>NUCLEOTIDE SEQUENCE [LARGE SCALE GENOMIC DNA]</scope>
    <source>
        <strain evidence="1">Rho-14.1</strain>
        <strain evidence="4">rho-14.1</strain>
    </source>
</reference>
<reference evidence="2 3" key="1">
    <citation type="journal article" date="2018" name="Syst. Appl. Microbiol.">
        <title>Agrobacterium rosae sp. nov., isolated from galls on different agricultural crops.</title>
        <authorList>
            <person name="Kuzmanovic N."/>
            <person name="Pulawska J."/>
            <person name="Smalla K."/>
            <person name="Nesme X."/>
        </authorList>
    </citation>
    <scope>NUCLEOTIDE SEQUENCE [LARGE SCALE GENOMIC DNA]</scope>
    <source>
        <strain evidence="2 3">NCPPB 1650</strain>
    </source>
</reference>
<keyword evidence="4" id="KW-1185">Reference proteome</keyword>
<dbReference type="GeneID" id="86880446"/>
<evidence type="ECO:0000313" key="2">
    <source>
        <dbReference type="EMBL" id="POO51606.1"/>
    </source>
</evidence>
<sequence length="167" mass="17865">MKTVAALAIAALSLCACQREEQREIVSVSGRMFVFNYRVATATYLVTLQPTSPIRDGSTIKASFENPRGGEAFVINEPLFPKSPKIVLQSPPVECVKEGRAYKVTIRLKAPDGHVIQTIETSITSDTDQSLLPAKPLVVGPLYTPNPEVFKADGSMDMGAVAGCPAG</sequence>
<evidence type="ECO:0000313" key="3">
    <source>
        <dbReference type="Proteomes" id="UP000237447"/>
    </source>
</evidence>
<dbReference type="PROSITE" id="PS51257">
    <property type="entry name" value="PROKAR_LIPOPROTEIN"/>
    <property type="match status" value="1"/>
</dbReference>
<protein>
    <recommendedName>
        <fullName evidence="5">Lipoprotein</fullName>
    </recommendedName>
</protein>
<evidence type="ECO:0008006" key="5">
    <source>
        <dbReference type="Google" id="ProtNLM"/>
    </source>
</evidence>
<dbReference type="EMBL" id="NXEJ01000006">
    <property type="protein sequence ID" value="POO51606.1"/>
    <property type="molecule type" value="Genomic_DNA"/>
</dbReference>
<comment type="caution">
    <text evidence="2">The sequence shown here is derived from an EMBL/GenBank/DDBJ whole genome shotgun (WGS) entry which is preliminary data.</text>
</comment>
<organism evidence="2 3">
    <name type="scientific">Agrobacterium rosae</name>
    <dbReference type="NCBI Taxonomy" id="1972867"/>
    <lineage>
        <taxon>Bacteria</taxon>
        <taxon>Pseudomonadati</taxon>
        <taxon>Pseudomonadota</taxon>
        <taxon>Alphaproteobacteria</taxon>
        <taxon>Hyphomicrobiales</taxon>
        <taxon>Rhizobiaceae</taxon>
        <taxon>Rhizobium/Agrobacterium group</taxon>
        <taxon>Agrobacterium</taxon>
    </lineage>
</organism>
<dbReference type="Proteomes" id="UP001277561">
    <property type="component" value="Unassembled WGS sequence"/>
</dbReference>
<gene>
    <name evidence="2" type="ORF">CPJ18_14100</name>
    <name evidence="1" type="ORF">RMS29_12225</name>
</gene>
<dbReference type="RefSeq" id="WP_103659034.1">
    <property type="nucleotide sequence ID" value="NZ_CP192764.1"/>
</dbReference>
<name>A0AAE5VPS6_9HYPH</name>
<dbReference type="Proteomes" id="UP000237447">
    <property type="component" value="Unassembled WGS sequence"/>
</dbReference>
<evidence type="ECO:0000313" key="1">
    <source>
        <dbReference type="EMBL" id="MDX8329998.1"/>
    </source>
</evidence>
<dbReference type="EMBL" id="JAVRAD010000004">
    <property type="protein sequence ID" value="MDX8329998.1"/>
    <property type="molecule type" value="Genomic_DNA"/>
</dbReference>
<proteinExistence type="predicted"/>
<evidence type="ECO:0000313" key="4">
    <source>
        <dbReference type="Proteomes" id="UP001277561"/>
    </source>
</evidence>
<dbReference type="AlphaFoldDB" id="A0AAE5VPS6"/>
<accession>A0AAE5VPS6</accession>